<proteinExistence type="predicted"/>
<keyword evidence="2" id="KW-0732">Signal</keyword>
<evidence type="ECO:0000313" key="4">
    <source>
        <dbReference type="Proteomes" id="UP000053890"/>
    </source>
</evidence>
<dbReference type="RefSeq" id="XP_018268701.1">
    <property type="nucleotide sequence ID" value="XM_018414834.1"/>
</dbReference>
<dbReference type="OMA" id="HGCIDKV"/>
<feature type="signal peptide" evidence="2">
    <location>
        <begin position="1"/>
        <end position="20"/>
    </location>
</feature>
<reference evidence="3 4" key="1">
    <citation type="journal article" date="2015" name="Front. Microbiol.">
        <title>Genome sequence of the plant growth promoting endophytic yeast Rhodotorula graminis WP1.</title>
        <authorList>
            <person name="Firrincieli A."/>
            <person name="Otillar R."/>
            <person name="Salamov A."/>
            <person name="Schmutz J."/>
            <person name="Khan Z."/>
            <person name="Redman R.S."/>
            <person name="Fleck N.D."/>
            <person name="Lindquist E."/>
            <person name="Grigoriev I.V."/>
            <person name="Doty S.L."/>
        </authorList>
    </citation>
    <scope>NUCLEOTIDE SEQUENCE [LARGE SCALE GENOMIC DNA]</scope>
    <source>
        <strain evidence="3 4">WP1</strain>
    </source>
</reference>
<name>A0A0P9ITD4_RHOGW</name>
<keyword evidence="1" id="KW-0472">Membrane</keyword>
<keyword evidence="4" id="KW-1185">Reference proteome</keyword>
<keyword evidence="1" id="KW-0812">Transmembrane</keyword>
<dbReference type="Proteomes" id="UP000053890">
    <property type="component" value="Unassembled WGS sequence"/>
</dbReference>
<dbReference type="OrthoDB" id="2528187at2759"/>
<keyword evidence="1" id="KW-1133">Transmembrane helix</keyword>
<dbReference type="AlphaFoldDB" id="A0A0P9ITD4"/>
<sequence length="203" mass="20717">MLFARLSLVSLLGLAVTALASSPSNEPLALEKRLSVAAEASISAALQVCVVSVQELGVELAGALEGVKTGNAAAVLAVAGPILTDMTAAVGLAAHAVVKVSKRDLQTRNFDLNTIGALVADLINAVLVALRPLEEHISASPALGPLLAPFLLPLNTQLVLLLNSLFAVVVGLLNVVLNLVRSTVVVPLLHSLGLGPVLSILTL</sequence>
<feature type="transmembrane region" description="Helical" evidence="1">
    <location>
        <begin position="150"/>
        <end position="177"/>
    </location>
</feature>
<dbReference type="GeneID" id="28975282"/>
<feature type="chain" id="PRO_5006159670" evidence="2">
    <location>
        <begin position="21"/>
        <end position="203"/>
    </location>
</feature>
<accession>A0A0P9ITD4</accession>
<gene>
    <name evidence="3" type="ORF">RHOBADRAFT_46696</name>
</gene>
<protein>
    <submittedName>
        <fullName evidence="3">Uncharacterized protein</fullName>
    </submittedName>
</protein>
<evidence type="ECO:0000256" key="1">
    <source>
        <dbReference type="SAM" id="Phobius"/>
    </source>
</evidence>
<evidence type="ECO:0000256" key="2">
    <source>
        <dbReference type="SAM" id="SignalP"/>
    </source>
</evidence>
<dbReference type="EMBL" id="KQ474086">
    <property type="protein sequence ID" value="KPV72652.1"/>
    <property type="molecule type" value="Genomic_DNA"/>
</dbReference>
<evidence type="ECO:0000313" key="3">
    <source>
        <dbReference type="EMBL" id="KPV72652.1"/>
    </source>
</evidence>
<organism evidence="3 4">
    <name type="scientific">Rhodotorula graminis (strain WP1)</name>
    <dbReference type="NCBI Taxonomy" id="578459"/>
    <lineage>
        <taxon>Eukaryota</taxon>
        <taxon>Fungi</taxon>
        <taxon>Dikarya</taxon>
        <taxon>Basidiomycota</taxon>
        <taxon>Pucciniomycotina</taxon>
        <taxon>Microbotryomycetes</taxon>
        <taxon>Sporidiobolales</taxon>
        <taxon>Sporidiobolaceae</taxon>
        <taxon>Rhodotorula</taxon>
    </lineage>
</organism>